<dbReference type="RefSeq" id="WP_095001768.1">
    <property type="nucleotide sequence ID" value="NZ_CABVHO010000014.1"/>
</dbReference>
<dbReference type="Pfam" id="PF12553">
    <property type="entry name" value="DUF3742"/>
    <property type="match status" value="1"/>
</dbReference>
<sequence length="123" mass="13983">MTAQTTQKFAGRLGYGLGRCVRFFFQDQNSALRWVKRCAFFILVAVLVAQTVTWFVSVFLSVACFGLIIWALPKMDVAPGAAPSDSPHLCEEYHSNHEQDDAIWRDGPEGWGYYRPDDVRTDF</sequence>
<dbReference type="EMBL" id="CABVHO010000014">
    <property type="protein sequence ID" value="VVN55428.1"/>
    <property type="molecule type" value="Genomic_DNA"/>
</dbReference>
<keyword evidence="1" id="KW-0812">Transmembrane</keyword>
<feature type="transmembrane region" description="Helical" evidence="1">
    <location>
        <begin position="39"/>
        <end position="72"/>
    </location>
</feature>
<dbReference type="AlphaFoldDB" id="A0A5E6YN23"/>
<dbReference type="InterPro" id="IPR022213">
    <property type="entry name" value="DUF3742"/>
</dbReference>
<name>A0A5E6YN23_PSEFL</name>
<proteinExistence type="predicted"/>
<keyword evidence="1" id="KW-1133">Transmembrane helix</keyword>
<keyword evidence="1" id="KW-0472">Membrane</keyword>
<organism evidence="2 3">
    <name type="scientific">Pseudomonas fluorescens</name>
    <dbReference type="NCBI Taxonomy" id="294"/>
    <lineage>
        <taxon>Bacteria</taxon>
        <taxon>Pseudomonadati</taxon>
        <taxon>Pseudomonadota</taxon>
        <taxon>Gammaproteobacteria</taxon>
        <taxon>Pseudomonadales</taxon>
        <taxon>Pseudomonadaceae</taxon>
        <taxon>Pseudomonas</taxon>
    </lineage>
</organism>
<evidence type="ECO:0008006" key="4">
    <source>
        <dbReference type="Google" id="ProtNLM"/>
    </source>
</evidence>
<accession>A0A5E6YN23</accession>
<evidence type="ECO:0000313" key="3">
    <source>
        <dbReference type="Proteomes" id="UP000326437"/>
    </source>
</evidence>
<reference evidence="2 3" key="1">
    <citation type="submission" date="2019-09" db="EMBL/GenBank/DDBJ databases">
        <authorList>
            <person name="Chandra G."/>
            <person name="Truman W A."/>
        </authorList>
    </citation>
    <scope>NUCLEOTIDE SEQUENCE [LARGE SCALE GENOMIC DNA]</scope>
    <source>
        <strain evidence="2">PS685</strain>
    </source>
</reference>
<protein>
    <recommendedName>
        <fullName evidence="4">DUF3742 domain-containing protein</fullName>
    </recommendedName>
</protein>
<gene>
    <name evidence="2" type="ORF">PS685_01863</name>
</gene>
<evidence type="ECO:0000313" key="2">
    <source>
        <dbReference type="EMBL" id="VVN55428.1"/>
    </source>
</evidence>
<dbReference type="Proteomes" id="UP000326437">
    <property type="component" value="Unassembled WGS sequence"/>
</dbReference>
<dbReference type="OrthoDB" id="7014840at2"/>
<evidence type="ECO:0000256" key="1">
    <source>
        <dbReference type="SAM" id="Phobius"/>
    </source>
</evidence>